<organism evidence="6 7">
    <name type="scientific">Cherax quadricarinatus</name>
    <name type="common">Australian red claw crayfish</name>
    <dbReference type="NCBI Taxonomy" id="27406"/>
    <lineage>
        <taxon>Eukaryota</taxon>
        <taxon>Metazoa</taxon>
        <taxon>Ecdysozoa</taxon>
        <taxon>Arthropoda</taxon>
        <taxon>Crustacea</taxon>
        <taxon>Multicrustacea</taxon>
        <taxon>Malacostraca</taxon>
        <taxon>Eumalacostraca</taxon>
        <taxon>Eucarida</taxon>
        <taxon>Decapoda</taxon>
        <taxon>Pleocyemata</taxon>
        <taxon>Astacidea</taxon>
        <taxon>Parastacoidea</taxon>
        <taxon>Parastacidae</taxon>
        <taxon>Cherax</taxon>
    </lineage>
</organism>
<sequence>TKAILYTKAFSLLESTTVMVMETASSDDLQKAMKDSNSSFSVDKLGPHLLHEFSVTNRGPSPVRGAKLRFQLPLYRSDHLLTYYMGQPATTPHVTCTTITTN</sequence>
<reference evidence="6 7" key="1">
    <citation type="journal article" date="2024" name="BMC Genomics">
        <title>Genome assembly of redclaw crayfish (Cherax quadricarinatus) provides insights into its immune adaptation and hypoxia tolerance.</title>
        <authorList>
            <person name="Liu Z."/>
            <person name="Zheng J."/>
            <person name="Li H."/>
            <person name="Fang K."/>
            <person name="Wang S."/>
            <person name="He J."/>
            <person name="Zhou D."/>
            <person name="Weng S."/>
            <person name="Chi M."/>
            <person name="Gu Z."/>
            <person name="He J."/>
            <person name="Li F."/>
            <person name="Wang M."/>
        </authorList>
    </citation>
    <scope>NUCLEOTIDE SEQUENCE [LARGE SCALE GENOMIC DNA]</scope>
    <source>
        <strain evidence="6">ZL_2023a</strain>
    </source>
</reference>
<feature type="domain" description="Integrin alpha third immunoglobulin-like" evidence="5">
    <location>
        <begin position="34"/>
        <end position="98"/>
    </location>
</feature>
<keyword evidence="3" id="KW-0472">Membrane</keyword>
<gene>
    <name evidence="6" type="ORF">OTU49_000094</name>
</gene>
<dbReference type="Gene3D" id="2.60.40.1530">
    <property type="entry name" value="ntegrin, alpha v. Chain A, domain 4"/>
    <property type="match status" value="1"/>
</dbReference>
<evidence type="ECO:0000256" key="1">
    <source>
        <dbReference type="ARBA" id="ARBA00004479"/>
    </source>
</evidence>
<keyword evidence="7" id="KW-1185">Reference proteome</keyword>
<evidence type="ECO:0000256" key="4">
    <source>
        <dbReference type="ARBA" id="ARBA00023180"/>
    </source>
</evidence>
<dbReference type="GO" id="GO:0016020">
    <property type="term" value="C:membrane"/>
    <property type="evidence" value="ECO:0007669"/>
    <property type="project" value="UniProtKB-SubCell"/>
</dbReference>
<dbReference type="InterPro" id="IPR048286">
    <property type="entry name" value="Integrin_alpha_Ig-like_3"/>
</dbReference>
<evidence type="ECO:0000256" key="3">
    <source>
        <dbReference type="ARBA" id="ARBA00023136"/>
    </source>
</evidence>
<dbReference type="GO" id="GO:0007229">
    <property type="term" value="P:integrin-mediated signaling pathway"/>
    <property type="evidence" value="ECO:0007669"/>
    <property type="project" value="UniProtKB-KW"/>
</dbReference>
<comment type="caution">
    <text evidence="6">The sequence shown here is derived from an EMBL/GenBank/DDBJ whole genome shotgun (WGS) entry which is preliminary data.</text>
</comment>
<keyword evidence="4" id="KW-0325">Glycoprotein</keyword>
<evidence type="ECO:0000313" key="6">
    <source>
        <dbReference type="EMBL" id="KAK8753529.1"/>
    </source>
</evidence>
<proteinExistence type="predicted"/>
<protein>
    <recommendedName>
        <fullName evidence="5">Integrin alpha third immunoglobulin-like domain-containing protein</fullName>
    </recommendedName>
</protein>
<name>A0AAW0YP32_CHEQU</name>
<feature type="non-terminal residue" evidence="6">
    <location>
        <position position="1"/>
    </location>
</feature>
<dbReference type="Pfam" id="PF20806">
    <property type="entry name" value="Integrin_A_Ig_3"/>
    <property type="match status" value="1"/>
</dbReference>
<comment type="subcellular location">
    <subcellularLocation>
        <location evidence="1">Membrane</location>
        <topology evidence="1">Single-pass type I membrane protein</topology>
    </subcellularLocation>
</comment>
<dbReference type="GO" id="GO:0007157">
    <property type="term" value="P:heterophilic cell-cell adhesion via plasma membrane cell adhesion molecules"/>
    <property type="evidence" value="ECO:0007669"/>
    <property type="project" value="UniProtKB-ARBA"/>
</dbReference>
<dbReference type="Proteomes" id="UP001445076">
    <property type="component" value="Unassembled WGS sequence"/>
</dbReference>
<evidence type="ECO:0000313" key="7">
    <source>
        <dbReference type="Proteomes" id="UP001445076"/>
    </source>
</evidence>
<evidence type="ECO:0000256" key="2">
    <source>
        <dbReference type="ARBA" id="ARBA00023037"/>
    </source>
</evidence>
<evidence type="ECO:0000259" key="5">
    <source>
        <dbReference type="Pfam" id="PF20806"/>
    </source>
</evidence>
<keyword evidence="2" id="KW-0401">Integrin</keyword>
<dbReference type="SUPFAM" id="SSF69179">
    <property type="entry name" value="Integrin domains"/>
    <property type="match status" value="1"/>
</dbReference>
<dbReference type="EMBL" id="JARKIK010000002">
    <property type="protein sequence ID" value="KAK8753529.1"/>
    <property type="molecule type" value="Genomic_DNA"/>
</dbReference>
<dbReference type="InterPro" id="IPR032695">
    <property type="entry name" value="Integrin_dom_sf"/>
</dbReference>
<feature type="non-terminal residue" evidence="6">
    <location>
        <position position="102"/>
    </location>
</feature>
<dbReference type="AlphaFoldDB" id="A0AAW0YP32"/>
<accession>A0AAW0YP32</accession>